<dbReference type="CDD" id="cd01335">
    <property type="entry name" value="Radical_SAM"/>
    <property type="match status" value="1"/>
</dbReference>
<dbReference type="GO" id="GO:0006777">
    <property type="term" value="P:Mo-molybdopterin cofactor biosynthetic process"/>
    <property type="evidence" value="ECO:0007669"/>
    <property type="project" value="UniProtKB-UniRule"/>
</dbReference>
<dbReference type="Gene3D" id="3.20.20.70">
    <property type="entry name" value="Aldolase class I"/>
    <property type="match status" value="1"/>
</dbReference>
<dbReference type="EMBL" id="LUGM01000002">
    <property type="protein sequence ID" value="KYH13268.1"/>
    <property type="molecule type" value="Genomic_DNA"/>
</dbReference>
<keyword evidence="10 12" id="KW-0456">Lyase</keyword>
<feature type="binding site" evidence="12">
    <location>
        <position position="163"/>
    </location>
    <ligand>
        <name>GTP</name>
        <dbReference type="ChEBI" id="CHEBI:37565"/>
    </ligand>
</feature>
<comment type="caution">
    <text evidence="14">The sequence shown here is derived from an EMBL/GenBank/DDBJ whole genome shotgun (WGS) entry which is preliminary data.</text>
</comment>
<feature type="binding site" evidence="12">
    <location>
        <position position="30"/>
    </location>
    <ligand>
        <name>S-adenosyl-L-methionine</name>
        <dbReference type="ChEBI" id="CHEBI:59789"/>
    </ligand>
</feature>
<dbReference type="InterPro" id="IPR050105">
    <property type="entry name" value="MoCo_biosynth_MoaA/MoaC"/>
</dbReference>
<evidence type="ECO:0000256" key="5">
    <source>
        <dbReference type="ARBA" id="ARBA00022741"/>
    </source>
</evidence>
<dbReference type="PROSITE" id="PS01305">
    <property type="entry name" value="MOAA_NIFB_PQQE"/>
    <property type="match status" value="1"/>
</dbReference>
<dbReference type="GO" id="GO:0051539">
    <property type="term" value="F:4 iron, 4 sulfur cluster binding"/>
    <property type="evidence" value="ECO:0007669"/>
    <property type="project" value="UniProtKB-UniRule"/>
</dbReference>
<feature type="binding site" evidence="12">
    <location>
        <position position="261"/>
    </location>
    <ligand>
        <name>[4Fe-4S] cluster</name>
        <dbReference type="ChEBI" id="CHEBI:49883"/>
        <label>2</label>
        <note>4Fe-4S-substrate</note>
    </ligand>
</feature>
<evidence type="ECO:0000256" key="12">
    <source>
        <dbReference type="HAMAP-Rule" id="MF_01225"/>
    </source>
</evidence>
<evidence type="ECO:0000259" key="13">
    <source>
        <dbReference type="PROSITE" id="PS51918"/>
    </source>
</evidence>
<dbReference type="InterPro" id="IPR013785">
    <property type="entry name" value="Aldolase_TIM"/>
</dbReference>
<evidence type="ECO:0000256" key="7">
    <source>
        <dbReference type="ARBA" id="ARBA00023014"/>
    </source>
</evidence>
<dbReference type="NCBIfam" id="TIGR02666">
    <property type="entry name" value="moaA"/>
    <property type="match status" value="1"/>
</dbReference>
<dbReference type="SFLD" id="SFLDS00029">
    <property type="entry name" value="Radical_SAM"/>
    <property type="match status" value="1"/>
</dbReference>
<dbReference type="CDD" id="cd21117">
    <property type="entry name" value="Twitch_MoaA"/>
    <property type="match status" value="1"/>
</dbReference>
<dbReference type="UniPathway" id="UPA00344"/>
<organism evidence="14 15">
    <name type="scientific">Staphylococcus kloosii</name>
    <dbReference type="NCBI Taxonomy" id="29384"/>
    <lineage>
        <taxon>Bacteria</taxon>
        <taxon>Bacillati</taxon>
        <taxon>Bacillota</taxon>
        <taxon>Bacilli</taxon>
        <taxon>Bacillales</taxon>
        <taxon>Staphylococcaceae</taxon>
        <taxon>Staphylococcus</taxon>
    </lineage>
</organism>
<evidence type="ECO:0000256" key="8">
    <source>
        <dbReference type="ARBA" id="ARBA00023134"/>
    </source>
</evidence>
<dbReference type="RefSeq" id="WP_061853498.1">
    <property type="nucleotide sequence ID" value="NZ_JAIEWX010000002.1"/>
</dbReference>
<feature type="binding site" evidence="12">
    <location>
        <position position="71"/>
    </location>
    <ligand>
        <name>GTP</name>
        <dbReference type="ChEBI" id="CHEBI:37565"/>
    </ligand>
</feature>
<sequence>MVEQITDKLGRPIRDLRLSVTDRCNFRCDYCMPKEIFGDDYVFLPKDELLTFNEMTRIAEVYTQLGVKKIRITGGEPLMRRDLYKLIEQLSQIDAIEDIGLTTNGLLLKKHGQNLYDAGLRRINVSLDAIDDKVFQNINNRNIKASTILDQIDYAVSIGFHVKVNVVIQKGVNDDQIIPMIEYFKDKDIEIRFIEFMDVGNDNGWDFSKVVTKDEMLSTVEQHFDIAPVEPKYYGEVAKYYRHLDNGAKFGLITSVSQSFCSTCTRARLSSDGKFYGCLFSEIDGFNVKSFLRSGATDSELKEQFKALWNIRDDRYSDERTEQTVANRKRKKINMNYIGG</sequence>
<evidence type="ECO:0000313" key="15">
    <source>
        <dbReference type="Proteomes" id="UP000075418"/>
    </source>
</evidence>
<dbReference type="InterPro" id="IPR000385">
    <property type="entry name" value="MoaA_NifB_PqqE_Fe-S-bd_CS"/>
</dbReference>
<dbReference type="InterPro" id="IPR040064">
    <property type="entry name" value="MoaA-like"/>
</dbReference>
<dbReference type="HAMAP" id="MF_01225_B">
    <property type="entry name" value="MoaA_B"/>
    <property type="match status" value="1"/>
</dbReference>
<keyword evidence="8 12" id="KW-0342">GTP-binding</keyword>
<dbReference type="Pfam" id="PF04055">
    <property type="entry name" value="Radical_SAM"/>
    <property type="match status" value="1"/>
</dbReference>
<keyword evidence="5 12" id="KW-0547">Nucleotide-binding</keyword>
<feature type="binding site" evidence="12">
    <location>
        <position position="197"/>
    </location>
    <ligand>
        <name>S-adenosyl-L-methionine</name>
        <dbReference type="ChEBI" id="CHEBI:59789"/>
    </ligand>
</feature>
<dbReference type="SMART" id="SM00729">
    <property type="entry name" value="Elp3"/>
    <property type="match status" value="1"/>
</dbReference>
<evidence type="ECO:0000313" key="14">
    <source>
        <dbReference type="EMBL" id="KYH13268.1"/>
    </source>
</evidence>
<accession>A0A151A1G6</accession>
<comment type="cofactor">
    <cofactor evidence="12">
        <name>[4Fe-4S] cluster</name>
        <dbReference type="ChEBI" id="CHEBI:49883"/>
    </cofactor>
    <text evidence="12">Binds 2 [4Fe-4S] clusters. Binds 1 [4Fe-4S] cluster coordinated with 3 cysteines and an exchangeable S-adenosyl-L-methionine and 1 [4Fe-4S] cluster coordinated with 3 cysteines and the GTP-derived substrate.</text>
</comment>
<dbReference type="InterPro" id="IPR013483">
    <property type="entry name" value="MoaA"/>
</dbReference>
<evidence type="ECO:0000256" key="2">
    <source>
        <dbReference type="ARBA" id="ARBA00022485"/>
    </source>
</evidence>
<dbReference type="InterPro" id="IPR010505">
    <property type="entry name" value="MoaA_twitch"/>
</dbReference>
<dbReference type="SFLD" id="SFLDG01386">
    <property type="entry name" value="main_SPASM_domain-containing"/>
    <property type="match status" value="1"/>
</dbReference>
<proteinExistence type="inferred from homology"/>
<comment type="function">
    <text evidence="12">Catalyzes the cyclization of GTP to (8S)-3',8-cyclo-7,8-dihydroguanosine 5'-triphosphate.</text>
</comment>
<dbReference type="Proteomes" id="UP000075418">
    <property type="component" value="Unassembled WGS sequence"/>
</dbReference>
<dbReference type="EC" id="4.1.99.22" evidence="1 12"/>
<dbReference type="SFLD" id="SFLDG01383">
    <property type="entry name" value="cyclic_pyranopterin_phosphate"/>
    <property type="match status" value="1"/>
</dbReference>
<dbReference type="InterPro" id="IPR058240">
    <property type="entry name" value="rSAM_sf"/>
</dbReference>
<evidence type="ECO:0000256" key="11">
    <source>
        <dbReference type="ARBA" id="ARBA00048697"/>
    </source>
</evidence>
<feature type="binding site" evidence="12">
    <location>
        <position position="264"/>
    </location>
    <ligand>
        <name>[4Fe-4S] cluster</name>
        <dbReference type="ChEBI" id="CHEBI:49883"/>
        <label>2</label>
        <note>4Fe-4S-substrate</note>
    </ligand>
</feature>
<dbReference type="SUPFAM" id="SSF102114">
    <property type="entry name" value="Radical SAM enzymes"/>
    <property type="match status" value="1"/>
</dbReference>
<dbReference type="GO" id="GO:0061798">
    <property type="term" value="F:GTP 3',8'-cyclase activity"/>
    <property type="evidence" value="ECO:0007669"/>
    <property type="project" value="UniProtKB-UniRule"/>
</dbReference>
<keyword evidence="9 12" id="KW-0501">Molybdenum cofactor biosynthesis</keyword>
<evidence type="ECO:0000256" key="1">
    <source>
        <dbReference type="ARBA" id="ARBA00012167"/>
    </source>
</evidence>
<gene>
    <name evidence="12" type="primary">moaA</name>
    <name evidence="14" type="ORF">A0131_00370</name>
</gene>
<dbReference type="SFLD" id="SFLDF00276">
    <property type="entry name" value="cyclic_pyranopterin_phosphate"/>
    <property type="match status" value="1"/>
</dbReference>
<feature type="binding site" evidence="12">
    <location>
        <begin position="266"/>
        <end position="268"/>
    </location>
    <ligand>
        <name>GTP</name>
        <dbReference type="ChEBI" id="CHEBI:37565"/>
    </ligand>
</feature>
<feature type="binding site" evidence="12">
    <location>
        <position position="28"/>
    </location>
    <ligand>
        <name>[4Fe-4S] cluster</name>
        <dbReference type="ChEBI" id="CHEBI:49883"/>
        <label>1</label>
        <note>4Fe-4S-S-AdoMet</note>
    </ligand>
</feature>
<dbReference type="GO" id="GO:0061799">
    <property type="term" value="F:cyclic pyranopterin monophosphate synthase activity"/>
    <property type="evidence" value="ECO:0007669"/>
    <property type="project" value="TreeGrafter"/>
</dbReference>
<evidence type="ECO:0000256" key="10">
    <source>
        <dbReference type="ARBA" id="ARBA00023239"/>
    </source>
</evidence>
<evidence type="ECO:0000256" key="9">
    <source>
        <dbReference type="ARBA" id="ARBA00023150"/>
    </source>
</evidence>
<feature type="binding site" evidence="12">
    <location>
        <position position="102"/>
    </location>
    <ligand>
        <name>GTP</name>
        <dbReference type="ChEBI" id="CHEBI:37565"/>
    </ligand>
</feature>
<evidence type="ECO:0000256" key="6">
    <source>
        <dbReference type="ARBA" id="ARBA00023004"/>
    </source>
</evidence>
<keyword evidence="3 12" id="KW-0949">S-adenosyl-L-methionine</keyword>
<feature type="binding site" evidence="12">
    <location>
        <position position="31"/>
    </location>
    <ligand>
        <name>[4Fe-4S] cluster</name>
        <dbReference type="ChEBI" id="CHEBI:49883"/>
        <label>1</label>
        <note>4Fe-4S-S-AdoMet</note>
    </ligand>
</feature>
<comment type="catalytic activity">
    <reaction evidence="11 12">
        <text>GTP + AH2 + S-adenosyl-L-methionine = (8S)-3',8-cyclo-7,8-dihydroguanosine 5'-triphosphate + 5'-deoxyadenosine + L-methionine + A + H(+)</text>
        <dbReference type="Rhea" id="RHEA:49576"/>
        <dbReference type="ChEBI" id="CHEBI:13193"/>
        <dbReference type="ChEBI" id="CHEBI:15378"/>
        <dbReference type="ChEBI" id="CHEBI:17319"/>
        <dbReference type="ChEBI" id="CHEBI:17499"/>
        <dbReference type="ChEBI" id="CHEBI:37565"/>
        <dbReference type="ChEBI" id="CHEBI:57844"/>
        <dbReference type="ChEBI" id="CHEBI:59789"/>
        <dbReference type="ChEBI" id="CHEBI:131766"/>
        <dbReference type="EC" id="4.1.99.22"/>
    </reaction>
</comment>
<dbReference type="InterPro" id="IPR007197">
    <property type="entry name" value="rSAM"/>
</dbReference>
<dbReference type="GO" id="GO:1904047">
    <property type="term" value="F:S-adenosyl-L-methionine binding"/>
    <property type="evidence" value="ECO:0007669"/>
    <property type="project" value="UniProtKB-UniRule"/>
</dbReference>
<dbReference type="SFLD" id="SFLDG01067">
    <property type="entry name" value="SPASM/twitch_domain_containing"/>
    <property type="match status" value="1"/>
</dbReference>
<feature type="binding site" evidence="12">
    <location>
        <position position="278"/>
    </location>
    <ligand>
        <name>[4Fe-4S] cluster</name>
        <dbReference type="ChEBI" id="CHEBI:49883"/>
        <label>2</label>
        <note>4Fe-4S-substrate</note>
    </ligand>
</feature>
<evidence type="ECO:0000256" key="4">
    <source>
        <dbReference type="ARBA" id="ARBA00022723"/>
    </source>
</evidence>
<keyword evidence="4 12" id="KW-0479">Metal-binding</keyword>
<comment type="subunit">
    <text evidence="12">Monomer and homodimer.</text>
</comment>
<dbReference type="GO" id="GO:0046872">
    <property type="term" value="F:metal ion binding"/>
    <property type="evidence" value="ECO:0007669"/>
    <property type="project" value="UniProtKB-KW"/>
</dbReference>
<dbReference type="GO" id="GO:0005525">
    <property type="term" value="F:GTP binding"/>
    <property type="evidence" value="ECO:0007669"/>
    <property type="project" value="UniProtKB-UniRule"/>
</dbReference>
<feature type="domain" description="Radical SAM core" evidence="13">
    <location>
        <begin position="8"/>
        <end position="227"/>
    </location>
</feature>
<dbReference type="PROSITE" id="PS51918">
    <property type="entry name" value="RADICAL_SAM"/>
    <property type="match status" value="1"/>
</dbReference>
<dbReference type="AlphaFoldDB" id="A0A151A1G6"/>
<keyword evidence="6 12" id="KW-0408">Iron</keyword>
<feature type="binding site" evidence="12">
    <location>
        <position position="24"/>
    </location>
    <ligand>
        <name>[4Fe-4S] cluster</name>
        <dbReference type="ChEBI" id="CHEBI:49883"/>
        <label>1</label>
        <note>4Fe-4S-S-AdoMet</note>
    </ligand>
</feature>
<dbReference type="Pfam" id="PF06463">
    <property type="entry name" value="Mob_synth_C"/>
    <property type="match status" value="1"/>
</dbReference>
<feature type="binding site" evidence="12">
    <location>
        <position position="75"/>
    </location>
    <ligand>
        <name>S-adenosyl-L-methionine</name>
        <dbReference type="ChEBI" id="CHEBI:59789"/>
    </ligand>
</feature>
<name>A0A151A1G6_9STAP</name>
<keyword evidence="7 12" id="KW-0411">Iron-sulfur</keyword>
<feature type="binding site" evidence="12">
    <location>
        <position position="126"/>
    </location>
    <ligand>
        <name>S-adenosyl-L-methionine</name>
        <dbReference type="ChEBI" id="CHEBI:59789"/>
    </ligand>
</feature>
<dbReference type="PANTHER" id="PTHR22960:SF0">
    <property type="entry name" value="MOLYBDENUM COFACTOR BIOSYNTHESIS PROTEIN 1"/>
    <property type="match status" value="1"/>
</dbReference>
<dbReference type="PANTHER" id="PTHR22960">
    <property type="entry name" value="MOLYBDOPTERIN COFACTOR SYNTHESIS PROTEIN A"/>
    <property type="match status" value="1"/>
</dbReference>
<keyword evidence="2 12" id="KW-0004">4Fe-4S</keyword>
<dbReference type="InterPro" id="IPR006638">
    <property type="entry name" value="Elp3/MiaA/NifB-like_rSAM"/>
</dbReference>
<evidence type="ECO:0000256" key="3">
    <source>
        <dbReference type="ARBA" id="ARBA00022691"/>
    </source>
</evidence>
<feature type="binding site" evidence="12">
    <location>
        <position position="17"/>
    </location>
    <ligand>
        <name>GTP</name>
        <dbReference type="ChEBI" id="CHEBI:37565"/>
    </ligand>
</feature>
<reference evidence="14 15" key="1">
    <citation type="submission" date="2016-02" db="EMBL/GenBank/DDBJ databases">
        <title>Draft genome sequence of hydrocarbon degrading Staphylococcus saprophyticus Strain CNV2, isolated from crude-oil contaminated soil from Noonmati Oil Refinery, Guwahati, Assam, India.</title>
        <authorList>
            <person name="Mukherjee A."/>
            <person name="Chettri B."/>
            <person name="Langpoklakpam J."/>
            <person name="Singh A.K."/>
            <person name="Chattopadhyay D.J."/>
        </authorList>
    </citation>
    <scope>NUCLEOTIDE SEQUENCE [LARGE SCALE GENOMIC DNA]</scope>
    <source>
        <strain evidence="14 15">CNV2</strain>
    </source>
</reference>
<protein>
    <recommendedName>
        <fullName evidence="1 12">GTP 3',8-cyclase</fullName>
        <ecNumber evidence="1 12">4.1.99.22</ecNumber>
    </recommendedName>
    <alternativeName>
        <fullName evidence="12">Molybdenum cofactor biosynthesis protein A</fullName>
    </alternativeName>
</protein>
<comment type="similarity">
    <text evidence="12">Belongs to the radical SAM superfamily. MoaA family.</text>
</comment>
<comment type="pathway">
    <text evidence="12">Cofactor biosynthesis; molybdopterin biosynthesis.</text>
</comment>